<keyword evidence="1" id="KW-0805">Transcription regulation</keyword>
<comment type="caution">
    <text evidence="5">The sequence shown here is derived from an EMBL/GenBank/DDBJ whole genome shotgun (WGS) entry which is preliminary data.</text>
</comment>
<dbReference type="PROSITE" id="PS00356">
    <property type="entry name" value="HTH_LACI_1"/>
    <property type="match status" value="1"/>
</dbReference>
<keyword evidence="2" id="KW-0238">DNA-binding</keyword>
<dbReference type="GO" id="GO:0003700">
    <property type="term" value="F:DNA-binding transcription factor activity"/>
    <property type="evidence" value="ECO:0007669"/>
    <property type="project" value="TreeGrafter"/>
</dbReference>
<dbReference type="Pfam" id="PF13377">
    <property type="entry name" value="Peripla_BP_3"/>
    <property type="match status" value="1"/>
</dbReference>
<dbReference type="InterPro" id="IPR000843">
    <property type="entry name" value="HTH_LacI"/>
</dbReference>
<dbReference type="PRINTS" id="PR00036">
    <property type="entry name" value="HTHLACI"/>
</dbReference>
<dbReference type="InterPro" id="IPR028082">
    <property type="entry name" value="Peripla_BP_I"/>
</dbReference>
<dbReference type="PANTHER" id="PTHR30146">
    <property type="entry name" value="LACI-RELATED TRANSCRIPTIONAL REPRESSOR"/>
    <property type="match status" value="1"/>
</dbReference>
<keyword evidence="3" id="KW-0804">Transcription</keyword>
<evidence type="ECO:0000256" key="3">
    <source>
        <dbReference type="ARBA" id="ARBA00023163"/>
    </source>
</evidence>
<dbReference type="Gene3D" id="1.10.260.40">
    <property type="entry name" value="lambda repressor-like DNA-binding domains"/>
    <property type="match status" value="1"/>
</dbReference>
<reference evidence="5" key="1">
    <citation type="submission" date="2021-01" db="EMBL/GenBank/DDBJ databases">
        <title>Genomic Encyclopedia of Type Strains, Phase IV (KMG-IV): sequencing the most valuable type-strain genomes for metagenomic binning, comparative biology and taxonomic classification.</title>
        <authorList>
            <person name="Goeker M."/>
        </authorList>
    </citation>
    <scope>NUCLEOTIDE SEQUENCE</scope>
    <source>
        <strain evidence="5">DSM 25523</strain>
    </source>
</reference>
<protein>
    <submittedName>
        <fullName evidence="5">LacI family transcriptional regulator</fullName>
    </submittedName>
</protein>
<keyword evidence="6" id="KW-1185">Reference proteome</keyword>
<organism evidence="5 6">
    <name type="scientific">Brevibacillus fulvus</name>
    <dbReference type="NCBI Taxonomy" id="1125967"/>
    <lineage>
        <taxon>Bacteria</taxon>
        <taxon>Bacillati</taxon>
        <taxon>Bacillota</taxon>
        <taxon>Bacilli</taxon>
        <taxon>Bacillales</taxon>
        <taxon>Paenibacillaceae</taxon>
        <taxon>Brevibacillus</taxon>
    </lineage>
</organism>
<dbReference type="SMART" id="SM00354">
    <property type="entry name" value="HTH_LACI"/>
    <property type="match status" value="1"/>
</dbReference>
<dbReference type="PROSITE" id="PS50932">
    <property type="entry name" value="HTH_LACI_2"/>
    <property type="match status" value="1"/>
</dbReference>
<dbReference type="InterPro" id="IPR010982">
    <property type="entry name" value="Lambda_DNA-bd_dom_sf"/>
</dbReference>
<dbReference type="EMBL" id="JAFBEB010000002">
    <property type="protein sequence ID" value="MBM7589181.1"/>
    <property type="molecule type" value="Genomic_DNA"/>
</dbReference>
<evidence type="ECO:0000259" key="4">
    <source>
        <dbReference type="PROSITE" id="PS50932"/>
    </source>
</evidence>
<evidence type="ECO:0000256" key="2">
    <source>
        <dbReference type="ARBA" id="ARBA00023125"/>
    </source>
</evidence>
<dbReference type="SUPFAM" id="SSF47413">
    <property type="entry name" value="lambda repressor-like DNA-binding domains"/>
    <property type="match status" value="1"/>
</dbReference>
<dbReference type="AlphaFoldDB" id="A0A938XWG5"/>
<gene>
    <name evidence="5" type="ORF">JOD01_000779</name>
</gene>
<evidence type="ECO:0000256" key="1">
    <source>
        <dbReference type="ARBA" id="ARBA00023015"/>
    </source>
</evidence>
<sequence length="332" mass="36813">MKPTIYDVAREAGVSIATVSKVINHQRVGKKTKEKVLKVMEELNYKPSVLASALTGKRTSTIGFLLPDIANPFVAGMARRVEDRAHERGYNLVICSTDSQEKKEAVYVSLLRQKSVDGFILAGGYKNVEVIAELIEEQVPVVLLAESYPHLSVNSVKVDDFMGGYEVTSHLISLGHTRIGILAEDASSSRERIRGFRQAMQDKGLPVREEFLVVSDSTEEGAEYLAGQMLDSPERPTAIFACNDLLAIRVILAARERQLRIPDDLSVAGFDNTLLSRSTDPPLTTVAQPILDMCSQAVDLLIEEIERHNKTKQRIVMLPQLIIRKSTGKRRS</sequence>
<evidence type="ECO:0000313" key="5">
    <source>
        <dbReference type="EMBL" id="MBM7589181.1"/>
    </source>
</evidence>
<dbReference type="Proteomes" id="UP000717624">
    <property type="component" value="Unassembled WGS sequence"/>
</dbReference>
<dbReference type="CDD" id="cd01392">
    <property type="entry name" value="HTH_LacI"/>
    <property type="match status" value="1"/>
</dbReference>
<name>A0A938XWG5_9BACL</name>
<dbReference type="RefSeq" id="WP_204516916.1">
    <property type="nucleotide sequence ID" value="NZ_BAABIN010000015.1"/>
</dbReference>
<dbReference type="InterPro" id="IPR046335">
    <property type="entry name" value="LacI/GalR-like_sensor"/>
</dbReference>
<dbReference type="PANTHER" id="PTHR30146:SF147">
    <property type="entry name" value="HTH-TYPE TRANSCRIPTIONAL REGULATOR DEGA"/>
    <property type="match status" value="1"/>
</dbReference>
<dbReference type="GO" id="GO:0000976">
    <property type="term" value="F:transcription cis-regulatory region binding"/>
    <property type="evidence" value="ECO:0007669"/>
    <property type="project" value="TreeGrafter"/>
</dbReference>
<proteinExistence type="predicted"/>
<accession>A0A938XWG5</accession>
<dbReference type="Pfam" id="PF00356">
    <property type="entry name" value="LacI"/>
    <property type="match status" value="1"/>
</dbReference>
<dbReference type="Gene3D" id="3.40.50.2300">
    <property type="match status" value="2"/>
</dbReference>
<evidence type="ECO:0000313" key="6">
    <source>
        <dbReference type="Proteomes" id="UP000717624"/>
    </source>
</evidence>
<dbReference type="SUPFAM" id="SSF53822">
    <property type="entry name" value="Periplasmic binding protein-like I"/>
    <property type="match status" value="1"/>
</dbReference>
<dbReference type="CDD" id="cd06267">
    <property type="entry name" value="PBP1_LacI_sugar_binding-like"/>
    <property type="match status" value="1"/>
</dbReference>
<feature type="domain" description="HTH lacI-type" evidence="4">
    <location>
        <begin position="3"/>
        <end position="56"/>
    </location>
</feature>